<keyword evidence="3" id="KW-1185">Reference proteome</keyword>
<dbReference type="Proteomes" id="UP000696294">
    <property type="component" value="Unassembled WGS sequence"/>
</dbReference>
<proteinExistence type="predicted"/>
<accession>A0ABX1B304</accession>
<gene>
    <name evidence="2" type="ORF">HCN51_09035</name>
</gene>
<feature type="transmembrane region" description="Helical" evidence="1">
    <location>
        <begin position="64"/>
        <end position="93"/>
    </location>
</feature>
<dbReference type="EMBL" id="JAATEP010000005">
    <property type="protein sequence ID" value="NJP89586.1"/>
    <property type="molecule type" value="Genomic_DNA"/>
</dbReference>
<comment type="caution">
    <text evidence="2">The sequence shown here is derived from an EMBL/GenBank/DDBJ whole genome shotgun (WGS) entry which is preliminary data.</text>
</comment>
<keyword evidence="1" id="KW-1133">Transmembrane helix</keyword>
<protein>
    <submittedName>
        <fullName evidence="2">Uncharacterized protein</fullName>
    </submittedName>
</protein>
<organism evidence="2 3">
    <name type="scientific">Nonomuraea composti</name>
    <dbReference type="NCBI Taxonomy" id="2720023"/>
    <lineage>
        <taxon>Bacteria</taxon>
        <taxon>Bacillati</taxon>
        <taxon>Actinomycetota</taxon>
        <taxon>Actinomycetes</taxon>
        <taxon>Streptosporangiales</taxon>
        <taxon>Streptosporangiaceae</taxon>
        <taxon>Nonomuraea</taxon>
    </lineage>
</organism>
<feature type="transmembrane region" description="Helical" evidence="1">
    <location>
        <begin position="136"/>
        <end position="157"/>
    </location>
</feature>
<feature type="transmembrane region" description="Helical" evidence="1">
    <location>
        <begin position="12"/>
        <end position="29"/>
    </location>
</feature>
<reference evidence="2 3" key="1">
    <citation type="submission" date="2020-03" db="EMBL/GenBank/DDBJ databases">
        <title>WGS of actinomycetes isolated from Thailand.</title>
        <authorList>
            <person name="Thawai C."/>
        </authorList>
    </citation>
    <scope>NUCLEOTIDE SEQUENCE [LARGE SCALE GENOMIC DNA]</scope>
    <source>
        <strain evidence="2 3">FMUSA5-5</strain>
    </source>
</reference>
<keyword evidence="1" id="KW-0472">Membrane</keyword>
<evidence type="ECO:0000313" key="3">
    <source>
        <dbReference type="Proteomes" id="UP000696294"/>
    </source>
</evidence>
<feature type="transmembrane region" description="Helical" evidence="1">
    <location>
        <begin position="105"/>
        <end position="124"/>
    </location>
</feature>
<keyword evidence="1" id="KW-0812">Transmembrane</keyword>
<evidence type="ECO:0000313" key="2">
    <source>
        <dbReference type="EMBL" id="NJP89586.1"/>
    </source>
</evidence>
<dbReference type="RefSeq" id="WP_168008661.1">
    <property type="nucleotide sequence ID" value="NZ_JAATEP010000005.1"/>
</dbReference>
<sequence>MPKIMRMVTRGAMAGAACGVLVAAIYNSYSPEDPSSPDLDVMFLVAAPLGAVLLLLGRLPRWWLVALIGPIAASALSVNLFVALTMALAWVPIPASTWIPISDEMYMGVVFALACAIGYGATTWAVSTAAGRMTRIVIAAGLAVVIVLEFMPGSPWWS</sequence>
<evidence type="ECO:0000256" key="1">
    <source>
        <dbReference type="SAM" id="Phobius"/>
    </source>
</evidence>
<feature type="transmembrane region" description="Helical" evidence="1">
    <location>
        <begin position="41"/>
        <end position="57"/>
    </location>
</feature>
<name>A0ABX1B304_9ACTN</name>